<dbReference type="InterPro" id="IPR003423">
    <property type="entry name" value="OMP_efflux"/>
</dbReference>
<evidence type="ECO:0000256" key="1">
    <source>
        <dbReference type="ARBA" id="ARBA00007613"/>
    </source>
</evidence>
<dbReference type="Gene3D" id="1.20.1600.10">
    <property type="entry name" value="Outer membrane efflux proteins (OEP)"/>
    <property type="match status" value="1"/>
</dbReference>
<reference evidence="2 3" key="1">
    <citation type="submission" date="2023-05" db="EMBL/GenBank/DDBJ databases">
        <authorList>
            <person name="Yin Y."/>
            <person name="Lu Z."/>
        </authorList>
    </citation>
    <scope>NUCLEOTIDE SEQUENCE [LARGE SCALE GENOMIC DNA]</scope>
    <source>
        <strain evidence="2 3">ZM22</strain>
    </source>
</reference>
<comment type="similarity">
    <text evidence="1">Belongs to the outer membrane factor (OMF) (TC 1.B.17) family.</text>
</comment>
<protein>
    <submittedName>
        <fullName evidence="2">TolC family protein</fullName>
    </submittedName>
</protein>
<dbReference type="PANTHER" id="PTHR30203">
    <property type="entry name" value="OUTER MEMBRANE CATION EFFLUX PROTEIN"/>
    <property type="match status" value="1"/>
</dbReference>
<organism evidence="2 3">
    <name type="scientific">Comamonas resistens</name>
    <dbReference type="NCBI Taxonomy" id="3046670"/>
    <lineage>
        <taxon>Bacteria</taxon>
        <taxon>Pseudomonadati</taxon>
        <taxon>Pseudomonadota</taxon>
        <taxon>Betaproteobacteria</taxon>
        <taxon>Burkholderiales</taxon>
        <taxon>Comamonadaceae</taxon>
        <taxon>Comamonas</taxon>
    </lineage>
</organism>
<dbReference type="SUPFAM" id="SSF56954">
    <property type="entry name" value="Outer membrane efflux proteins (OEP)"/>
    <property type="match status" value="1"/>
</dbReference>
<name>A0ABY8SRK3_9BURK</name>
<dbReference type="Proteomes" id="UP001240697">
    <property type="component" value="Chromosome"/>
</dbReference>
<evidence type="ECO:0000313" key="2">
    <source>
        <dbReference type="EMBL" id="WHS65588.1"/>
    </source>
</evidence>
<keyword evidence="3" id="KW-1185">Reference proteome</keyword>
<dbReference type="Pfam" id="PF02321">
    <property type="entry name" value="OEP"/>
    <property type="match status" value="1"/>
</dbReference>
<dbReference type="RefSeq" id="WP_283486687.1">
    <property type="nucleotide sequence ID" value="NZ_CP125947.1"/>
</dbReference>
<accession>A0ABY8SRK3</accession>
<evidence type="ECO:0000313" key="3">
    <source>
        <dbReference type="Proteomes" id="UP001240697"/>
    </source>
</evidence>
<dbReference type="PANTHER" id="PTHR30203:SF24">
    <property type="entry name" value="BLR4935 PROTEIN"/>
    <property type="match status" value="1"/>
</dbReference>
<proteinExistence type="inferred from homology"/>
<sequence length="390" mass="42886">MTSPLAAPVAPVTLQEYLRLVVQNQPALAAERMQTALAKADSRTASAFPNPAAHYSSKRGEKEWGVEQPIPIFGQRGMRMENAKLGEKAAVANADVAVAVTMSDAAHAFNELLVAQQRYKVWQGAQDELNKAGYIVKGQIEAGTRSRYDGARLNLQQAQMSMQVSKAQAALKDAASRVASIAAMPQWQVRVDGSLQASDLRHAPAYGPLWETAQTRLPVLRAAQAELDRARQKIKLEQREALPTPTFGVARIRNSVDGSFNQVGVNVEIPLFDRRQGAIDRAKVEADQAELRRDAAVLAAQSELQRSLQQLQLRRTAVRDYEKEGLAQIAPLHQMAQDAYKLGKGTILELIDALGSITEHRLEHLELVKDMLDAEWEVRLASGDLPQIQP</sequence>
<gene>
    <name evidence="2" type="ORF">QMY55_00040</name>
</gene>
<dbReference type="EMBL" id="CP125947">
    <property type="protein sequence ID" value="WHS65588.1"/>
    <property type="molecule type" value="Genomic_DNA"/>
</dbReference>
<dbReference type="InterPro" id="IPR010131">
    <property type="entry name" value="MdtP/NodT-like"/>
</dbReference>